<organism evidence="2 3">
    <name type="scientific">Vigna mungo</name>
    <name type="common">Black gram</name>
    <name type="synonym">Phaseolus mungo</name>
    <dbReference type="NCBI Taxonomy" id="3915"/>
    <lineage>
        <taxon>Eukaryota</taxon>
        <taxon>Viridiplantae</taxon>
        <taxon>Streptophyta</taxon>
        <taxon>Embryophyta</taxon>
        <taxon>Tracheophyta</taxon>
        <taxon>Spermatophyta</taxon>
        <taxon>Magnoliopsida</taxon>
        <taxon>eudicotyledons</taxon>
        <taxon>Gunneridae</taxon>
        <taxon>Pentapetalae</taxon>
        <taxon>rosids</taxon>
        <taxon>fabids</taxon>
        <taxon>Fabales</taxon>
        <taxon>Fabaceae</taxon>
        <taxon>Papilionoideae</taxon>
        <taxon>50 kb inversion clade</taxon>
        <taxon>NPAAA clade</taxon>
        <taxon>indigoferoid/millettioid clade</taxon>
        <taxon>Phaseoleae</taxon>
        <taxon>Vigna</taxon>
    </lineage>
</organism>
<protein>
    <submittedName>
        <fullName evidence="2">Uncharacterized protein</fullName>
    </submittedName>
</protein>
<reference evidence="2 3" key="1">
    <citation type="journal article" date="2023" name="Life. Sci Alliance">
        <title>Evolutionary insights into 3D genome organization and epigenetic landscape of Vigna mungo.</title>
        <authorList>
            <person name="Junaid A."/>
            <person name="Singh B."/>
            <person name="Bhatia S."/>
        </authorList>
    </citation>
    <scope>NUCLEOTIDE SEQUENCE [LARGE SCALE GENOMIC DNA]</scope>
    <source>
        <strain evidence="2">Urdbean</strain>
    </source>
</reference>
<dbReference type="AlphaFoldDB" id="A0AAQ3RQF1"/>
<dbReference type="EMBL" id="CP144693">
    <property type="protein sequence ID" value="WVZ00934.1"/>
    <property type="molecule type" value="Genomic_DNA"/>
</dbReference>
<evidence type="ECO:0000313" key="3">
    <source>
        <dbReference type="Proteomes" id="UP001374535"/>
    </source>
</evidence>
<gene>
    <name evidence="2" type="ORF">V8G54_027003</name>
</gene>
<evidence type="ECO:0000256" key="1">
    <source>
        <dbReference type="SAM" id="MobiDB-lite"/>
    </source>
</evidence>
<keyword evidence="3" id="KW-1185">Reference proteome</keyword>
<dbReference type="Proteomes" id="UP001374535">
    <property type="component" value="Chromosome 8"/>
</dbReference>
<feature type="region of interest" description="Disordered" evidence="1">
    <location>
        <begin position="17"/>
        <end position="48"/>
    </location>
</feature>
<proteinExistence type="predicted"/>
<accession>A0AAQ3RQF1</accession>
<name>A0AAQ3RQF1_VIGMU</name>
<sequence length="110" mass="12659">MLLYVKYNLQFELREKSREEKGGTYDPECPRNLNAKTNKSRKSIVGGEKEVEDIDEGEELSLQDDLSDTNGEKQCRALVDYMKSRSGSFYKLEILADFAGIQRFVIGFHQ</sequence>
<evidence type="ECO:0000313" key="2">
    <source>
        <dbReference type="EMBL" id="WVZ00934.1"/>
    </source>
</evidence>